<reference evidence="1 2" key="1">
    <citation type="submission" date="2017-11" db="EMBL/GenBank/DDBJ databases">
        <title>Bacillus camelliae sp. nov., isolated from pu'er tea.</title>
        <authorList>
            <person name="Niu L."/>
        </authorList>
    </citation>
    <scope>NUCLEOTIDE SEQUENCE [LARGE SCALE GENOMIC DNA]</scope>
    <source>
        <strain evidence="1 2">7578-1</strain>
    </source>
</reference>
<gene>
    <name evidence="1" type="ORF">CWO92_09385</name>
</gene>
<accession>A0A2N3LLH6</accession>
<dbReference type="AlphaFoldDB" id="A0A2N3LLH6"/>
<evidence type="ECO:0000313" key="1">
    <source>
        <dbReference type="EMBL" id="PKR85389.1"/>
    </source>
</evidence>
<proteinExistence type="predicted"/>
<dbReference type="Proteomes" id="UP000233440">
    <property type="component" value="Unassembled WGS sequence"/>
</dbReference>
<dbReference type="RefSeq" id="WP_101353944.1">
    <property type="nucleotide sequence ID" value="NZ_PIQO01000005.1"/>
</dbReference>
<evidence type="ECO:0000313" key="2">
    <source>
        <dbReference type="Proteomes" id="UP000233440"/>
    </source>
</evidence>
<sequence length="149" mass="17433">MEWIEIKGNEDINKLLKMFGNFHDSCLKELLMWTESFVDKDLSMGVGLGLDTNIRMLFQRQFNNPSAIELLFEGVTHFHLNPSPENYDSIILDAILLLQDGNFYWADAYDWKPISHDDEVTWIASKKVKWRDVSNWMGDNRRYGVINEG</sequence>
<organism evidence="1 2">
    <name type="scientific">Heyndrickxia camelliae</name>
    <dbReference type="NCBI Taxonomy" id="1707093"/>
    <lineage>
        <taxon>Bacteria</taxon>
        <taxon>Bacillati</taxon>
        <taxon>Bacillota</taxon>
        <taxon>Bacilli</taxon>
        <taxon>Bacillales</taxon>
        <taxon>Bacillaceae</taxon>
        <taxon>Heyndrickxia</taxon>
    </lineage>
</organism>
<dbReference type="EMBL" id="PIQO01000005">
    <property type="protein sequence ID" value="PKR85389.1"/>
    <property type="molecule type" value="Genomic_DNA"/>
</dbReference>
<comment type="caution">
    <text evidence="1">The sequence shown here is derived from an EMBL/GenBank/DDBJ whole genome shotgun (WGS) entry which is preliminary data.</text>
</comment>
<protein>
    <submittedName>
        <fullName evidence="1">Uncharacterized protein</fullName>
    </submittedName>
</protein>
<dbReference type="OrthoDB" id="1494005at2"/>
<name>A0A2N3LLH6_9BACI</name>
<keyword evidence="2" id="KW-1185">Reference proteome</keyword>